<evidence type="ECO:0000256" key="5">
    <source>
        <dbReference type="ARBA" id="ARBA00022679"/>
    </source>
</evidence>
<dbReference type="RefSeq" id="WP_134168027.1">
    <property type="nucleotide sequence ID" value="NZ_SODD01000004.1"/>
</dbReference>
<dbReference type="InterPro" id="IPR033887">
    <property type="entry name" value="PTS_IIA_man"/>
</dbReference>
<dbReference type="InterPro" id="IPR004701">
    <property type="entry name" value="PTS_EIIA_man-typ"/>
</dbReference>
<sequence>MKFILVSHGSFAKGLVESSQMIAGQQENLVSFGLYPEDDINDLKNKIETEFLKSEMDNIVFFTDLFHGSPFNAVVSLMGKYDIYHITGMNLPLILEALMARMNEDITPAELCKSLLANANNTIIDVKECLKEAN</sequence>
<keyword evidence="3" id="KW-0963">Cytoplasm</keyword>
<evidence type="ECO:0000313" key="10">
    <source>
        <dbReference type="Proteomes" id="UP000294743"/>
    </source>
</evidence>
<organism evidence="9 10">
    <name type="scientific">Breznakia blatticola</name>
    <dbReference type="NCBI Taxonomy" id="1754012"/>
    <lineage>
        <taxon>Bacteria</taxon>
        <taxon>Bacillati</taxon>
        <taxon>Bacillota</taxon>
        <taxon>Erysipelotrichia</taxon>
        <taxon>Erysipelotrichales</taxon>
        <taxon>Erysipelotrichaceae</taxon>
        <taxon>Breznakia</taxon>
    </lineage>
</organism>
<evidence type="ECO:0000313" key="9">
    <source>
        <dbReference type="EMBL" id="TDW25511.1"/>
    </source>
</evidence>
<dbReference type="CDD" id="cd00006">
    <property type="entry name" value="PTS_IIA_man"/>
    <property type="match status" value="1"/>
</dbReference>
<dbReference type="AlphaFoldDB" id="A0A4R8A7D5"/>
<dbReference type="EMBL" id="SODD01000004">
    <property type="protein sequence ID" value="TDW25511.1"/>
    <property type="molecule type" value="Genomic_DNA"/>
</dbReference>
<proteinExistence type="predicted"/>
<accession>A0A4R8A7D5</accession>
<dbReference type="Proteomes" id="UP000294743">
    <property type="component" value="Unassembled WGS sequence"/>
</dbReference>
<evidence type="ECO:0000256" key="3">
    <source>
        <dbReference type="ARBA" id="ARBA00022490"/>
    </source>
</evidence>
<dbReference type="PANTHER" id="PTHR33799:SF1">
    <property type="entry name" value="PTS SYSTEM MANNOSE-SPECIFIC EIIAB COMPONENT-RELATED"/>
    <property type="match status" value="1"/>
</dbReference>
<reference evidence="9 10" key="1">
    <citation type="submission" date="2019-03" db="EMBL/GenBank/DDBJ databases">
        <title>Genomic Encyclopedia of Type Strains, Phase IV (KMG-IV): sequencing the most valuable type-strain genomes for metagenomic binning, comparative biology and taxonomic classification.</title>
        <authorList>
            <person name="Goeker M."/>
        </authorList>
    </citation>
    <scope>NUCLEOTIDE SEQUENCE [LARGE SCALE GENOMIC DNA]</scope>
    <source>
        <strain evidence="9 10">DSM 28867</strain>
    </source>
</reference>
<dbReference type="GO" id="GO:0005737">
    <property type="term" value="C:cytoplasm"/>
    <property type="evidence" value="ECO:0007669"/>
    <property type="project" value="UniProtKB-SubCell"/>
</dbReference>
<keyword evidence="2" id="KW-0813">Transport</keyword>
<evidence type="ECO:0000256" key="1">
    <source>
        <dbReference type="ARBA" id="ARBA00004496"/>
    </source>
</evidence>
<keyword evidence="7" id="KW-0418">Kinase</keyword>
<dbReference type="InterPro" id="IPR036662">
    <property type="entry name" value="PTS_EIIA_man-typ_sf"/>
</dbReference>
<evidence type="ECO:0000256" key="2">
    <source>
        <dbReference type="ARBA" id="ARBA00022448"/>
    </source>
</evidence>
<dbReference type="GO" id="GO:0016301">
    <property type="term" value="F:kinase activity"/>
    <property type="evidence" value="ECO:0007669"/>
    <property type="project" value="UniProtKB-KW"/>
</dbReference>
<comment type="caution">
    <text evidence="9">The sequence shown here is derived from an EMBL/GenBank/DDBJ whole genome shotgun (WGS) entry which is preliminary data.</text>
</comment>
<dbReference type="PROSITE" id="PS51096">
    <property type="entry name" value="PTS_EIIA_TYPE_4"/>
    <property type="match status" value="1"/>
</dbReference>
<dbReference type="Gene3D" id="3.40.50.510">
    <property type="entry name" value="Phosphotransferase system, mannose-type IIA component"/>
    <property type="match status" value="1"/>
</dbReference>
<evidence type="ECO:0000256" key="7">
    <source>
        <dbReference type="ARBA" id="ARBA00022777"/>
    </source>
</evidence>
<evidence type="ECO:0000259" key="8">
    <source>
        <dbReference type="PROSITE" id="PS51096"/>
    </source>
</evidence>
<comment type="subcellular location">
    <subcellularLocation>
        <location evidence="1">Cytoplasm</location>
    </subcellularLocation>
</comment>
<keyword evidence="10" id="KW-1185">Reference proteome</keyword>
<evidence type="ECO:0000256" key="6">
    <source>
        <dbReference type="ARBA" id="ARBA00022683"/>
    </source>
</evidence>
<keyword evidence="6" id="KW-0598">Phosphotransferase system</keyword>
<dbReference type="OrthoDB" id="9799827at2"/>
<dbReference type="InterPro" id="IPR051471">
    <property type="entry name" value="Bacterial_PTS_sugar_comp"/>
</dbReference>
<name>A0A4R8A7D5_9FIRM</name>
<dbReference type="SUPFAM" id="SSF53062">
    <property type="entry name" value="PTS system fructose IIA component-like"/>
    <property type="match status" value="1"/>
</dbReference>
<dbReference type="GO" id="GO:0016020">
    <property type="term" value="C:membrane"/>
    <property type="evidence" value="ECO:0007669"/>
    <property type="project" value="InterPro"/>
</dbReference>
<keyword evidence="5" id="KW-0808">Transferase</keyword>
<feature type="domain" description="PTS EIIA type-4" evidence="8">
    <location>
        <begin position="1"/>
        <end position="123"/>
    </location>
</feature>
<gene>
    <name evidence="9" type="ORF">EDD63_10438</name>
</gene>
<dbReference type="PANTHER" id="PTHR33799">
    <property type="entry name" value="PTS PERMEASE-RELATED-RELATED"/>
    <property type="match status" value="1"/>
</dbReference>
<evidence type="ECO:0000256" key="4">
    <source>
        <dbReference type="ARBA" id="ARBA00022597"/>
    </source>
</evidence>
<dbReference type="Pfam" id="PF03610">
    <property type="entry name" value="EIIA-man"/>
    <property type="match status" value="1"/>
</dbReference>
<dbReference type="GO" id="GO:0009401">
    <property type="term" value="P:phosphoenolpyruvate-dependent sugar phosphotransferase system"/>
    <property type="evidence" value="ECO:0007669"/>
    <property type="project" value="UniProtKB-KW"/>
</dbReference>
<keyword evidence="4" id="KW-0762">Sugar transport</keyword>
<protein>
    <submittedName>
        <fullName evidence="9">PTS system mannose-specific IIA component</fullName>
    </submittedName>
</protein>